<organism evidence="1 2">
    <name type="scientific">Actinoplanes philippinensis</name>
    <dbReference type="NCBI Taxonomy" id="35752"/>
    <lineage>
        <taxon>Bacteria</taxon>
        <taxon>Bacillati</taxon>
        <taxon>Actinomycetota</taxon>
        <taxon>Actinomycetes</taxon>
        <taxon>Micromonosporales</taxon>
        <taxon>Micromonosporaceae</taxon>
        <taxon>Actinoplanes</taxon>
    </lineage>
</organism>
<reference evidence="1 2" key="1">
    <citation type="submission" date="2016-10" db="EMBL/GenBank/DDBJ databases">
        <authorList>
            <person name="de Groot N.N."/>
        </authorList>
    </citation>
    <scope>NUCLEOTIDE SEQUENCE [LARGE SCALE GENOMIC DNA]</scope>
    <source>
        <strain evidence="1 2">DSM 43019</strain>
    </source>
</reference>
<sequence>MTVTTWRIPSALNVALDAVTVAPDRTSATAGDRTVESESPRELRRLLAEAIYDVLHAGQRVEKDKLPFRLRDDELESRFAAAMPHRGTTVRARYHGARRTANNGREMVLVERDGVRVWVPEAAVPDTDPGPFVDLTVPAMRPALSPGFFLVDGSAPQPARSEMLRVYVHLTAWEPAAEVFGRVLGALEDGGVPYRAKILSSRLLYPRRDALVVYLDRPWWAAAHRVAEVVRDRPGLGEATSVFTEPLGPGVAVAWEPDDARPAMKGLSFGQHRATALATALLADGGSLEDALSEAFAEAGIDPVRPARNTSSSPFPG</sequence>
<keyword evidence="2" id="KW-1185">Reference proteome</keyword>
<dbReference type="Pfam" id="PF17914">
    <property type="entry name" value="HopA1"/>
    <property type="match status" value="1"/>
</dbReference>
<dbReference type="RefSeq" id="WP_093619522.1">
    <property type="nucleotide sequence ID" value="NZ_BOMT01000067.1"/>
</dbReference>
<gene>
    <name evidence="1" type="ORF">SAMN05421541_112185</name>
</gene>
<dbReference type="OrthoDB" id="2408361at2"/>
<evidence type="ECO:0000313" key="1">
    <source>
        <dbReference type="EMBL" id="SFF52898.1"/>
    </source>
</evidence>
<name>A0A1I2JFM4_9ACTN</name>
<dbReference type="STRING" id="35752.SAMN05421541_112185"/>
<dbReference type="AlphaFoldDB" id="A0A1I2JFM4"/>
<proteinExistence type="predicted"/>
<dbReference type="Proteomes" id="UP000199645">
    <property type="component" value="Unassembled WGS sequence"/>
</dbReference>
<accession>A0A1I2JFM4</accession>
<evidence type="ECO:0000313" key="2">
    <source>
        <dbReference type="Proteomes" id="UP000199645"/>
    </source>
</evidence>
<dbReference type="InterPro" id="IPR040871">
    <property type="entry name" value="HopA1"/>
</dbReference>
<protein>
    <submittedName>
        <fullName evidence="1">Uncharacterized protein</fullName>
    </submittedName>
</protein>
<dbReference type="EMBL" id="FONV01000012">
    <property type="protein sequence ID" value="SFF52898.1"/>
    <property type="molecule type" value="Genomic_DNA"/>
</dbReference>